<dbReference type="Pfam" id="PF02311">
    <property type="entry name" value="AraC_binding"/>
    <property type="match status" value="1"/>
</dbReference>
<comment type="caution">
    <text evidence="5">The sequence shown here is derived from an EMBL/GenBank/DDBJ whole genome shotgun (WGS) entry which is preliminary data.</text>
</comment>
<keyword evidence="2" id="KW-0238">DNA-binding</keyword>
<dbReference type="InterPro" id="IPR009057">
    <property type="entry name" value="Homeodomain-like_sf"/>
</dbReference>
<dbReference type="PROSITE" id="PS01124">
    <property type="entry name" value="HTH_ARAC_FAMILY_2"/>
    <property type="match status" value="1"/>
</dbReference>
<dbReference type="EMBL" id="JAHYXK010000007">
    <property type="protein sequence ID" value="MBW7467449.1"/>
    <property type="molecule type" value="Genomic_DNA"/>
</dbReference>
<dbReference type="PRINTS" id="PR00032">
    <property type="entry name" value="HTHARAC"/>
</dbReference>
<dbReference type="InterPro" id="IPR020449">
    <property type="entry name" value="Tscrpt_reg_AraC-type_HTH"/>
</dbReference>
<evidence type="ECO:0000313" key="5">
    <source>
        <dbReference type="EMBL" id="MBW7467449.1"/>
    </source>
</evidence>
<evidence type="ECO:0000256" key="1">
    <source>
        <dbReference type="ARBA" id="ARBA00023015"/>
    </source>
</evidence>
<organism evidence="5 6">
    <name type="scientific">Pontibacter aydingkolensis</name>
    <dbReference type="NCBI Taxonomy" id="1911536"/>
    <lineage>
        <taxon>Bacteria</taxon>
        <taxon>Pseudomonadati</taxon>
        <taxon>Bacteroidota</taxon>
        <taxon>Cytophagia</taxon>
        <taxon>Cytophagales</taxon>
        <taxon>Hymenobacteraceae</taxon>
        <taxon>Pontibacter</taxon>
    </lineage>
</organism>
<evidence type="ECO:0000256" key="2">
    <source>
        <dbReference type="ARBA" id="ARBA00023125"/>
    </source>
</evidence>
<gene>
    <name evidence="5" type="ORF">K0O23_10230</name>
</gene>
<dbReference type="PANTHER" id="PTHR43280:SF32">
    <property type="entry name" value="TRANSCRIPTIONAL REGULATORY PROTEIN"/>
    <property type="match status" value="1"/>
</dbReference>
<dbReference type="InterPro" id="IPR014710">
    <property type="entry name" value="RmlC-like_jellyroll"/>
</dbReference>
<dbReference type="Gene3D" id="1.10.10.60">
    <property type="entry name" value="Homeodomain-like"/>
    <property type="match status" value="1"/>
</dbReference>
<keyword evidence="6" id="KW-1185">Reference proteome</keyword>
<reference evidence="5 6" key="1">
    <citation type="journal article" date="2016" name="Int. J. Syst. Evol. Microbiol.">
        <title>Pontibacter aydingkolensis sp. nov., isolated from soil of a salt lake.</title>
        <authorList>
            <person name="Osman G."/>
            <person name="Zhang T."/>
            <person name="Lou K."/>
            <person name="Gao Y."/>
            <person name="Chang W."/>
            <person name="Lin Q."/>
            <person name="Yang H.M."/>
            <person name="Huo X.D."/>
            <person name="Wang N."/>
        </authorList>
    </citation>
    <scope>NUCLEOTIDE SEQUENCE [LARGE SCALE GENOMIC DNA]</scope>
    <source>
        <strain evidence="5 6">KACC 19255</strain>
    </source>
</reference>
<keyword evidence="1" id="KW-0805">Transcription regulation</keyword>
<name>A0ABS7CUC0_9BACT</name>
<sequence length="292" mass="34733">MTQRKYLPIYQIQDYNAQDQKEHYFYYSSFSAHLQEHLFIRRPHKHNFYIILFITQGSGKHTIDFTEYEVKPYTVFFLVPGQVHSWQLSDNVDGFIIFFTQEFYAKAYPDRKLYSFPFFNTMLHRPILSISPEENALLMPVLQNIAQEHNTSRFMKEVMLSRLLDVLLIELTRICRHTECSTAFKGNEHTLLQNLERLIDLHHKEHLPVRFYADCLHVTTKHLNEICKRSLGKTTIELIQFRTLLEAKRLLVHSDLTSSRIAAELGYTDNAYFFRFFKKHTGLTPEQFRADK</sequence>
<evidence type="ECO:0000313" key="6">
    <source>
        <dbReference type="Proteomes" id="UP000813018"/>
    </source>
</evidence>
<accession>A0ABS7CUC0</accession>
<dbReference type="InterPro" id="IPR003313">
    <property type="entry name" value="AraC-bd"/>
</dbReference>
<evidence type="ECO:0000259" key="4">
    <source>
        <dbReference type="PROSITE" id="PS01124"/>
    </source>
</evidence>
<dbReference type="Pfam" id="PF12833">
    <property type="entry name" value="HTH_18"/>
    <property type="match status" value="1"/>
</dbReference>
<dbReference type="PANTHER" id="PTHR43280">
    <property type="entry name" value="ARAC-FAMILY TRANSCRIPTIONAL REGULATOR"/>
    <property type="match status" value="1"/>
</dbReference>
<dbReference type="SUPFAM" id="SSF51215">
    <property type="entry name" value="Regulatory protein AraC"/>
    <property type="match status" value="1"/>
</dbReference>
<protein>
    <submittedName>
        <fullName evidence="5">AraC family transcriptional regulator</fullName>
    </submittedName>
</protein>
<dbReference type="RefSeq" id="WP_219877329.1">
    <property type="nucleotide sequence ID" value="NZ_JAHYXK010000007.1"/>
</dbReference>
<dbReference type="SMART" id="SM00342">
    <property type="entry name" value="HTH_ARAC"/>
    <property type="match status" value="1"/>
</dbReference>
<keyword evidence="3" id="KW-0804">Transcription</keyword>
<evidence type="ECO:0000256" key="3">
    <source>
        <dbReference type="ARBA" id="ARBA00023163"/>
    </source>
</evidence>
<proteinExistence type="predicted"/>
<dbReference type="Proteomes" id="UP000813018">
    <property type="component" value="Unassembled WGS sequence"/>
</dbReference>
<dbReference type="InterPro" id="IPR018060">
    <property type="entry name" value="HTH_AraC"/>
</dbReference>
<dbReference type="Gene3D" id="2.60.120.10">
    <property type="entry name" value="Jelly Rolls"/>
    <property type="match status" value="1"/>
</dbReference>
<feature type="domain" description="HTH araC/xylS-type" evidence="4">
    <location>
        <begin position="193"/>
        <end position="291"/>
    </location>
</feature>
<dbReference type="SUPFAM" id="SSF46689">
    <property type="entry name" value="Homeodomain-like"/>
    <property type="match status" value="1"/>
</dbReference>
<dbReference type="InterPro" id="IPR037923">
    <property type="entry name" value="HTH-like"/>
</dbReference>